<comment type="similarity">
    <text evidence="1">Belongs to the sodium:galactoside symporter (TC 2.A.2) family.</text>
</comment>
<dbReference type="Pfam" id="PF13347">
    <property type="entry name" value="MFS_2"/>
    <property type="match status" value="1"/>
</dbReference>
<proteinExistence type="inferred from homology"/>
<dbReference type="RefSeq" id="WP_354297822.1">
    <property type="nucleotide sequence ID" value="NZ_JBEPLU010000002.1"/>
</dbReference>
<evidence type="ECO:0000256" key="2">
    <source>
        <dbReference type="SAM" id="Phobius"/>
    </source>
</evidence>
<feature type="transmembrane region" description="Helical" evidence="2">
    <location>
        <begin position="81"/>
        <end position="100"/>
    </location>
</feature>
<gene>
    <name evidence="3" type="ORF">ABID41_002647</name>
</gene>
<feature type="transmembrane region" description="Helical" evidence="2">
    <location>
        <begin position="319"/>
        <end position="338"/>
    </location>
</feature>
<feature type="transmembrane region" description="Helical" evidence="2">
    <location>
        <begin position="182"/>
        <end position="202"/>
    </location>
</feature>
<comment type="caution">
    <text evidence="3">The sequence shown here is derived from an EMBL/GenBank/DDBJ whole genome shotgun (WGS) entry which is preliminary data.</text>
</comment>
<dbReference type="SUPFAM" id="SSF103473">
    <property type="entry name" value="MFS general substrate transporter"/>
    <property type="match status" value="1"/>
</dbReference>
<feature type="transmembrane region" description="Helical" evidence="2">
    <location>
        <begin position="403"/>
        <end position="426"/>
    </location>
</feature>
<feature type="transmembrane region" description="Helical" evidence="2">
    <location>
        <begin position="147"/>
        <end position="170"/>
    </location>
</feature>
<dbReference type="Proteomes" id="UP001549110">
    <property type="component" value="Unassembled WGS sequence"/>
</dbReference>
<dbReference type="Gene3D" id="1.20.1250.20">
    <property type="entry name" value="MFS general substrate transporter like domains"/>
    <property type="match status" value="2"/>
</dbReference>
<keyword evidence="4" id="KW-1185">Reference proteome</keyword>
<evidence type="ECO:0000256" key="1">
    <source>
        <dbReference type="ARBA" id="ARBA00009617"/>
    </source>
</evidence>
<evidence type="ECO:0000313" key="3">
    <source>
        <dbReference type="EMBL" id="MET3527529.1"/>
    </source>
</evidence>
<feature type="transmembrane region" description="Helical" evidence="2">
    <location>
        <begin position="112"/>
        <end position="135"/>
    </location>
</feature>
<dbReference type="PANTHER" id="PTHR11328">
    <property type="entry name" value="MAJOR FACILITATOR SUPERFAMILY DOMAIN-CONTAINING PROTEIN"/>
    <property type="match status" value="1"/>
</dbReference>
<dbReference type="EMBL" id="JBEPLU010000002">
    <property type="protein sequence ID" value="MET3527529.1"/>
    <property type="molecule type" value="Genomic_DNA"/>
</dbReference>
<feature type="transmembrane region" description="Helical" evidence="2">
    <location>
        <begin position="359"/>
        <end position="383"/>
    </location>
</feature>
<feature type="transmembrane region" description="Helical" evidence="2">
    <location>
        <begin position="294"/>
        <end position="313"/>
    </location>
</feature>
<dbReference type="PANTHER" id="PTHR11328:SF24">
    <property type="entry name" value="MAJOR FACILITATOR SUPERFAMILY (MFS) PROFILE DOMAIN-CONTAINING PROTEIN"/>
    <property type="match status" value="1"/>
</dbReference>
<feature type="transmembrane region" description="Helical" evidence="2">
    <location>
        <begin position="232"/>
        <end position="254"/>
    </location>
</feature>
<evidence type="ECO:0000313" key="4">
    <source>
        <dbReference type="Proteomes" id="UP001549110"/>
    </source>
</evidence>
<accession>A0ABV2EKF5</accession>
<name>A0ABV2EKF5_9CAUL</name>
<keyword evidence="2" id="KW-0812">Transmembrane</keyword>
<reference evidence="3 4" key="1">
    <citation type="submission" date="2024-06" db="EMBL/GenBank/DDBJ databases">
        <title>Genomic Encyclopedia of Type Strains, Phase IV (KMG-IV): sequencing the most valuable type-strain genomes for metagenomic binning, comparative biology and taxonomic classification.</title>
        <authorList>
            <person name="Goeker M."/>
        </authorList>
    </citation>
    <scope>NUCLEOTIDE SEQUENCE [LARGE SCALE GENOMIC DNA]</scope>
    <source>
        <strain evidence="3 4">DSM 17809</strain>
    </source>
</reference>
<protein>
    <submittedName>
        <fullName evidence="3">Na+/melibiose symporter-like transporter</fullName>
    </submittedName>
</protein>
<feature type="transmembrane region" description="Helical" evidence="2">
    <location>
        <begin position="37"/>
        <end position="60"/>
    </location>
</feature>
<sequence length="474" mass="50765">MTARADRRSNWTLAALAAPCLPLAGLGLPLVVYLPEYYASELGLSLSAVGAAFMAVRFLDMAFDPYIGGVMDRTRSRFGRFKLWFAISAPLLMLAAYMLFMAKPGISSVYLWLWLLVVYAGVSIASLSQLAWAAVLSPQYDQRSRIYGWWQAGNVVGMIFVLTLPALLPLAGITGHGAGVRAMGWFVVLLMPITVGLALWRVPEPQVASEVKKSGFREYLALFKRPSVVRILVADLLIGTGPAITGALFFFFFGRVKGFTHGEASLLLLIYFIGGLVGAPVWTWLSYRISKHRALAISCVVYAAMTMCSLLIPQGSMPVAGALMFLIGVPFSAGAFLLRAMMADIGDEERLESGVDRTGLLYAILAGTVKIGSAVAVGVSFPLLQLMGFDPKGQGLDTGLQGLAVLFCAVPAGMSVLAGLIVWGFPLTAERHANIREALAARDLAEPGLAEAAPEMGAEPKITKEINAAIRPAE</sequence>
<feature type="transmembrane region" description="Helical" evidence="2">
    <location>
        <begin position="266"/>
        <end position="287"/>
    </location>
</feature>
<organism evidence="3 4">
    <name type="scientific">Phenylobacterium koreense</name>
    <dbReference type="NCBI Taxonomy" id="266125"/>
    <lineage>
        <taxon>Bacteria</taxon>
        <taxon>Pseudomonadati</taxon>
        <taxon>Pseudomonadota</taxon>
        <taxon>Alphaproteobacteria</taxon>
        <taxon>Caulobacterales</taxon>
        <taxon>Caulobacteraceae</taxon>
        <taxon>Phenylobacterium</taxon>
    </lineage>
</organism>
<dbReference type="InterPro" id="IPR039672">
    <property type="entry name" value="MFS_2"/>
</dbReference>
<keyword evidence="2" id="KW-1133">Transmembrane helix</keyword>
<keyword evidence="2" id="KW-0472">Membrane</keyword>
<dbReference type="InterPro" id="IPR036259">
    <property type="entry name" value="MFS_trans_sf"/>
</dbReference>